<dbReference type="OrthoDB" id="322544at2"/>
<accession>A0A4R7C435</accession>
<dbReference type="Gene3D" id="1.20.1250.20">
    <property type="entry name" value="MFS general substrate transporter like domains"/>
    <property type="match status" value="1"/>
</dbReference>
<keyword evidence="1" id="KW-1133">Transmembrane helix</keyword>
<dbReference type="SUPFAM" id="SSF103473">
    <property type="entry name" value="MFS general substrate transporter"/>
    <property type="match status" value="1"/>
</dbReference>
<keyword evidence="1" id="KW-0812">Transmembrane</keyword>
<gene>
    <name evidence="2" type="ORF">EV668_0144</name>
</gene>
<dbReference type="RefSeq" id="WP_133767951.1">
    <property type="nucleotide sequence ID" value="NZ_SNZR01000011.1"/>
</dbReference>
<feature type="transmembrane region" description="Helical" evidence="1">
    <location>
        <begin position="178"/>
        <end position="200"/>
    </location>
</feature>
<sequence>MTGSPQRLDRASAILLAKFVALTFLGFFDLGLPLGTLAPDVLAMGFGPAMVLTVIGIQSLVTIASRHRAGTFCDRAGARRTMLAGLSAATVAALLYLAVELRPVNAPAALVALLLAARILLGLAESLVLVGTLAGALVTLGPGRSWQVLALQGAAMHLGLILGVLAGMRIEDGLGPLAVPAAVVIVPLLAMALAAGIAVPDRPPSAARIAILDVLGRISQPGMILALATVPVAGSVLLLMPSVAAEHWRMPWPAFGALVLGYLCARAGAWRWRGRSVGASLLLLSLGAELCGQILLLTADGAALQLIGAFATGLGYSLVFPILGMAVLQRFPADLHGRAIGGYSAFQDLAIGIALPGAVLLLAWRDPGHVFGVGVLATAGAWVLALSYTRRDLTIAIGGGTG</sequence>
<organism evidence="2 3">
    <name type="scientific">Enterovirga rhinocerotis</name>
    <dbReference type="NCBI Taxonomy" id="1339210"/>
    <lineage>
        <taxon>Bacteria</taxon>
        <taxon>Pseudomonadati</taxon>
        <taxon>Pseudomonadota</taxon>
        <taxon>Alphaproteobacteria</taxon>
        <taxon>Hyphomicrobiales</taxon>
        <taxon>Methylobacteriaceae</taxon>
        <taxon>Enterovirga</taxon>
    </lineage>
</organism>
<dbReference type="AlphaFoldDB" id="A0A4R7C435"/>
<feature type="transmembrane region" description="Helical" evidence="1">
    <location>
        <begin position="340"/>
        <end position="364"/>
    </location>
</feature>
<feature type="transmembrane region" description="Helical" evidence="1">
    <location>
        <begin position="370"/>
        <end position="388"/>
    </location>
</feature>
<feature type="transmembrane region" description="Helical" evidence="1">
    <location>
        <begin position="148"/>
        <end position="166"/>
    </location>
</feature>
<feature type="transmembrane region" description="Helical" evidence="1">
    <location>
        <begin position="41"/>
        <end position="61"/>
    </location>
</feature>
<feature type="transmembrane region" description="Helical" evidence="1">
    <location>
        <begin position="119"/>
        <end position="141"/>
    </location>
</feature>
<dbReference type="Proteomes" id="UP000295122">
    <property type="component" value="Unassembled WGS sequence"/>
</dbReference>
<feature type="transmembrane region" description="Helical" evidence="1">
    <location>
        <begin position="250"/>
        <end position="269"/>
    </location>
</feature>
<feature type="transmembrane region" description="Helical" evidence="1">
    <location>
        <begin position="305"/>
        <end position="328"/>
    </location>
</feature>
<feature type="transmembrane region" description="Helical" evidence="1">
    <location>
        <begin position="221"/>
        <end position="244"/>
    </location>
</feature>
<name>A0A4R7C435_9HYPH</name>
<dbReference type="InterPro" id="IPR036259">
    <property type="entry name" value="MFS_trans_sf"/>
</dbReference>
<feature type="transmembrane region" description="Helical" evidence="1">
    <location>
        <begin position="82"/>
        <end position="99"/>
    </location>
</feature>
<reference evidence="2 3" key="1">
    <citation type="submission" date="2019-03" db="EMBL/GenBank/DDBJ databases">
        <title>Genomic Encyclopedia of Type Strains, Phase IV (KMG-IV): sequencing the most valuable type-strain genomes for metagenomic binning, comparative biology and taxonomic classification.</title>
        <authorList>
            <person name="Goeker M."/>
        </authorList>
    </citation>
    <scope>NUCLEOTIDE SEQUENCE [LARGE SCALE GENOMIC DNA]</scope>
    <source>
        <strain evidence="2 3">DSM 25903</strain>
    </source>
</reference>
<protein>
    <submittedName>
        <fullName evidence="2">Putative MFS family arabinose efflux permease</fullName>
    </submittedName>
</protein>
<evidence type="ECO:0000313" key="3">
    <source>
        <dbReference type="Proteomes" id="UP000295122"/>
    </source>
</evidence>
<keyword evidence="3" id="KW-1185">Reference proteome</keyword>
<evidence type="ECO:0000256" key="1">
    <source>
        <dbReference type="SAM" id="Phobius"/>
    </source>
</evidence>
<comment type="caution">
    <text evidence="2">The sequence shown here is derived from an EMBL/GenBank/DDBJ whole genome shotgun (WGS) entry which is preliminary data.</text>
</comment>
<dbReference type="EMBL" id="SNZR01000011">
    <property type="protein sequence ID" value="TDR92901.1"/>
    <property type="molecule type" value="Genomic_DNA"/>
</dbReference>
<evidence type="ECO:0000313" key="2">
    <source>
        <dbReference type="EMBL" id="TDR92901.1"/>
    </source>
</evidence>
<keyword evidence="1" id="KW-0472">Membrane</keyword>
<feature type="transmembrane region" description="Helical" evidence="1">
    <location>
        <begin position="281"/>
        <end position="299"/>
    </location>
</feature>
<proteinExistence type="predicted"/>
<feature type="transmembrane region" description="Helical" evidence="1">
    <location>
        <begin position="12"/>
        <end position="35"/>
    </location>
</feature>